<feature type="region of interest" description="Disordered" evidence="1">
    <location>
        <begin position="113"/>
        <end position="197"/>
    </location>
</feature>
<feature type="compositionally biased region" description="Basic residues" evidence="1">
    <location>
        <begin position="119"/>
        <end position="138"/>
    </location>
</feature>
<dbReference type="AlphaFoldDB" id="A0A642V4T3"/>
<dbReference type="OrthoDB" id="3994490at2759"/>
<comment type="caution">
    <text evidence="2">The sequence shown here is derived from an EMBL/GenBank/DDBJ whole genome shotgun (WGS) entry which is preliminary data.</text>
</comment>
<reference evidence="2" key="1">
    <citation type="journal article" date="2019" name="G3 (Bethesda)">
        <title>Genome Assemblies of Two Rare Opportunistic Yeast Pathogens: Diutina rugosa (syn. Candida rugosa) and Trichomonascus ciferrii (syn. Candida ciferrii).</title>
        <authorList>
            <person name="Mixao V."/>
            <person name="Saus E."/>
            <person name="Hansen A.P."/>
            <person name="Lass-Florl C."/>
            <person name="Gabaldon T."/>
        </authorList>
    </citation>
    <scope>NUCLEOTIDE SEQUENCE</scope>
    <source>
        <strain evidence="2">CBS 4856</strain>
    </source>
</reference>
<proteinExistence type="predicted"/>
<dbReference type="InterPro" id="IPR018555">
    <property type="entry name" value="C630.06c-like"/>
</dbReference>
<gene>
    <name evidence="2" type="ORF">TRICI_003206</name>
</gene>
<evidence type="ECO:0000313" key="2">
    <source>
        <dbReference type="EMBL" id="KAA8913446.1"/>
    </source>
</evidence>
<evidence type="ECO:0000313" key="3">
    <source>
        <dbReference type="Proteomes" id="UP000761534"/>
    </source>
</evidence>
<dbReference type="EMBL" id="SWFS01000227">
    <property type="protein sequence ID" value="KAA8913446.1"/>
    <property type="molecule type" value="Genomic_DNA"/>
</dbReference>
<dbReference type="VEuPathDB" id="FungiDB:TRICI_003206"/>
<dbReference type="Pfam" id="PF09428">
    <property type="entry name" value="DUF2011"/>
    <property type="match status" value="1"/>
</dbReference>
<dbReference type="Proteomes" id="UP000761534">
    <property type="component" value="Unassembled WGS sequence"/>
</dbReference>
<organism evidence="2 3">
    <name type="scientific">Trichomonascus ciferrii</name>
    <dbReference type="NCBI Taxonomy" id="44093"/>
    <lineage>
        <taxon>Eukaryota</taxon>
        <taxon>Fungi</taxon>
        <taxon>Dikarya</taxon>
        <taxon>Ascomycota</taxon>
        <taxon>Saccharomycotina</taxon>
        <taxon>Dipodascomycetes</taxon>
        <taxon>Dipodascales</taxon>
        <taxon>Trichomonascaceae</taxon>
        <taxon>Trichomonascus</taxon>
        <taxon>Trichomonascus ciferrii complex</taxon>
    </lineage>
</organism>
<feature type="compositionally biased region" description="Basic residues" evidence="1">
    <location>
        <begin position="167"/>
        <end position="183"/>
    </location>
</feature>
<keyword evidence="3" id="KW-1185">Reference proteome</keyword>
<name>A0A642V4T3_9ASCO</name>
<evidence type="ECO:0000256" key="1">
    <source>
        <dbReference type="SAM" id="MobiDB-lite"/>
    </source>
</evidence>
<accession>A0A642V4T3</accession>
<feature type="compositionally biased region" description="Gly residues" evidence="1">
    <location>
        <begin position="185"/>
        <end position="197"/>
    </location>
</feature>
<sequence length="197" mass="22453">MDLNRYLPAFEFEVMDQDEAEDGAEKEKEEDFESFQLFSNSGLSKVRLESPEPEQVYAKRPDTYYFSKPSDSERRQIESVALSGQDVLELATESWPGMKMPWKVINFDVLKAKSDIERKRARQRPGKKAREQRKKRSANKNPPPAPAVYGPSRTYSNSKLPADKPQQRGRKNTRGRGRGRPGARFRGGGYPRKPGSG</sequence>
<protein>
    <submittedName>
        <fullName evidence="2">Uncharacterized protein</fullName>
    </submittedName>
</protein>